<accession>A0ABU9ZHJ4</accession>
<sequence>MPSLSLRILGCGSSGGVPRVGYGWGACDPADPRNRRRRCSLLVERRQGSGRGQDGREQDGHSQGEGTTTVLVDTSPDLREQLIDAGVTRLDALLYTHAHADHTHGIDDVRPLVIHMRRRIPVHADPLTRAMLIKRFGYAFETPPGSLYPPILDLHELQAAEPLTIAGAGGPIEAEAFRMEHGNEIAHGFRFGPAAYAPDVSVMPEAAKARLHGLDLLIIDALRETPHPSHYSVSDALALIEEVAPRRAILTNLHTDLDYATLARKLPANVVPAHDGLTATVDL</sequence>
<gene>
    <name evidence="3" type="ORF">PUR21_25275</name>
</gene>
<evidence type="ECO:0000259" key="2">
    <source>
        <dbReference type="Pfam" id="PF12706"/>
    </source>
</evidence>
<dbReference type="CDD" id="cd16279">
    <property type="entry name" value="metallo-hydrolase-like_MBL-fold"/>
    <property type="match status" value="1"/>
</dbReference>
<proteinExistence type="predicted"/>
<keyword evidence="4" id="KW-1185">Reference proteome</keyword>
<dbReference type="InterPro" id="IPR001279">
    <property type="entry name" value="Metallo-B-lactamas"/>
</dbReference>
<dbReference type="PANTHER" id="PTHR42663:SF6">
    <property type="entry name" value="HYDROLASE C777.06C-RELATED"/>
    <property type="match status" value="1"/>
</dbReference>
<comment type="caution">
    <text evidence="3">The sequence shown here is derived from an EMBL/GenBank/DDBJ whole genome shotgun (WGS) entry which is preliminary data.</text>
</comment>
<evidence type="ECO:0000256" key="1">
    <source>
        <dbReference type="SAM" id="MobiDB-lite"/>
    </source>
</evidence>
<dbReference type="SUPFAM" id="SSF56281">
    <property type="entry name" value="Metallo-hydrolase/oxidoreductase"/>
    <property type="match status" value="1"/>
</dbReference>
<dbReference type="InterPro" id="IPR036866">
    <property type="entry name" value="RibonucZ/Hydroxyglut_hydro"/>
</dbReference>
<feature type="domain" description="Metallo-beta-lactamase" evidence="2">
    <location>
        <begin position="68"/>
        <end position="251"/>
    </location>
</feature>
<organism evidence="3 4">
    <name type="scientific">Methylorubrum rhodesianum</name>
    <dbReference type="NCBI Taxonomy" id="29427"/>
    <lineage>
        <taxon>Bacteria</taxon>
        <taxon>Pseudomonadati</taxon>
        <taxon>Pseudomonadota</taxon>
        <taxon>Alphaproteobacteria</taxon>
        <taxon>Hyphomicrobiales</taxon>
        <taxon>Methylobacteriaceae</taxon>
        <taxon>Methylorubrum</taxon>
    </lineage>
</organism>
<evidence type="ECO:0000313" key="3">
    <source>
        <dbReference type="EMBL" id="MEN3230899.1"/>
    </source>
</evidence>
<dbReference type="Proteomes" id="UP001404845">
    <property type="component" value="Unassembled WGS sequence"/>
</dbReference>
<dbReference type="EMBL" id="JAQYXL010000001">
    <property type="protein sequence ID" value="MEN3230899.1"/>
    <property type="molecule type" value="Genomic_DNA"/>
</dbReference>
<feature type="region of interest" description="Disordered" evidence="1">
    <location>
        <begin position="43"/>
        <end position="69"/>
    </location>
</feature>
<reference evidence="3 4" key="1">
    <citation type="journal article" date="2023" name="PLoS ONE">
        <title>Complete genome assembly of Hawai'i environmental nontuberculous mycobacteria reveals unexpected co-isolation with methylobacteria.</title>
        <authorList>
            <person name="Hendrix J."/>
            <person name="Epperson L.E."/>
            <person name="Tong E.I."/>
            <person name="Chan Y.L."/>
            <person name="Hasan N.A."/>
            <person name="Dawrs S.N."/>
            <person name="Norton G.J."/>
            <person name="Virdi R."/>
            <person name="Crooks J.L."/>
            <person name="Chan E.D."/>
            <person name="Honda J.R."/>
            <person name="Strong M."/>
        </authorList>
    </citation>
    <scope>NUCLEOTIDE SEQUENCE [LARGE SCALE GENOMIC DNA]</scope>
    <source>
        <strain evidence="3 4">NJH_HI01</strain>
    </source>
</reference>
<protein>
    <submittedName>
        <fullName evidence="3">MBL fold metallo-hydrolase</fullName>
    </submittedName>
</protein>
<dbReference type="Pfam" id="PF12706">
    <property type="entry name" value="Lactamase_B_2"/>
    <property type="match status" value="1"/>
</dbReference>
<dbReference type="Gene3D" id="3.60.15.10">
    <property type="entry name" value="Ribonuclease Z/Hydroxyacylglutathione hydrolase-like"/>
    <property type="match status" value="1"/>
</dbReference>
<evidence type="ECO:0000313" key="4">
    <source>
        <dbReference type="Proteomes" id="UP001404845"/>
    </source>
</evidence>
<dbReference type="PANTHER" id="PTHR42663">
    <property type="entry name" value="HYDROLASE C777.06C-RELATED-RELATED"/>
    <property type="match status" value="1"/>
</dbReference>
<dbReference type="RefSeq" id="WP_200670790.1">
    <property type="nucleotide sequence ID" value="NZ_JACWCW010000019.1"/>
</dbReference>
<feature type="compositionally biased region" description="Basic and acidic residues" evidence="1">
    <location>
        <begin position="43"/>
        <end position="62"/>
    </location>
</feature>
<name>A0ABU9ZHJ4_9HYPH</name>